<comment type="caution">
    <text evidence="7">The sequence shown here is derived from an EMBL/GenBank/DDBJ whole genome shotgun (WGS) entry which is preliminary data.</text>
</comment>
<dbReference type="PANTHER" id="PTHR42798:SF4">
    <property type="entry name" value="ABC TRANSPORTER DOMAIN-CONTAINING PROTEIN"/>
    <property type="match status" value="1"/>
</dbReference>
<dbReference type="InterPro" id="IPR017871">
    <property type="entry name" value="ABC_transporter-like_CS"/>
</dbReference>
<dbReference type="SUPFAM" id="SSF52540">
    <property type="entry name" value="P-loop containing nucleoside triphosphate hydrolases"/>
    <property type="match status" value="1"/>
</dbReference>
<organism evidence="7 8">
    <name type="scientific">Oceanirhabdus seepicola</name>
    <dbReference type="NCBI Taxonomy" id="2828781"/>
    <lineage>
        <taxon>Bacteria</taxon>
        <taxon>Bacillati</taxon>
        <taxon>Bacillota</taxon>
        <taxon>Clostridia</taxon>
        <taxon>Eubacteriales</taxon>
        <taxon>Clostridiaceae</taxon>
        <taxon>Oceanirhabdus</taxon>
    </lineage>
</organism>
<dbReference type="PANTHER" id="PTHR42798">
    <property type="entry name" value="LIPOPROTEIN-RELEASING SYSTEM ATP-BINDING PROTEIN LOLD"/>
    <property type="match status" value="1"/>
</dbReference>
<keyword evidence="2" id="KW-0813">Transport</keyword>
<dbReference type="RefSeq" id="WP_250860436.1">
    <property type="nucleotide sequence ID" value="NZ_JAGSOJ010000003.1"/>
</dbReference>
<keyword evidence="5" id="KW-0812">Transmembrane</keyword>
<comment type="similarity">
    <text evidence="1">Belongs to the ABC transporter superfamily.</text>
</comment>
<keyword evidence="5" id="KW-1133">Transmembrane helix</keyword>
<gene>
    <name evidence="7" type="ORF">KDK92_16465</name>
</gene>
<dbReference type="InterPro" id="IPR027417">
    <property type="entry name" value="P-loop_NTPase"/>
</dbReference>
<dbReference type="GO" id="GO:0016887">
    <property type="term" value="F:ATP hydrolysis activity"/>
    <property type="evidence" value="ECO:0007669"/>
    <property type="project" value="InterPro"/>
</dbReference>
<feature type="transmembrane region" description="Helical" evidence="5">
    <location>
        <begin position="608"/>
        <end position="632"/>
    </location>
</feature>
<evidence type="ECO:0000256" key="1">
    <source>
        <dbReference type="ARBA" id="ARBA00005417"/>
    </source>
</evidence>
<evidence type="ECO:0000256" key="5">
    <source>
        <dbReference type="SAM" id="Phobius"/>
    </source>
</evidence>
<evidence type="ECO:0000259" key="6">
    <source>
        <dbReference type="PROSITE" id="PS50893"/>
    </source>
</evidence>
<evidence type="ECO:0000256" key="2">
    <source>
        <dbReference type="ARBA" id="ARBA00022448"/>
    </source>
</evidence>
<protein>
    <submittedName>
        <fullName evidence="7">ABC transporter ATP-binding protein/permease</fullName>
    </submittedName>
</protein>
<dbReference type="CDD" id="cd03255">
    <property type="entry name" value="ABC_MJ0796_LolCDE_FtsE"/>
    <property type="match status" value="1"/>
</dbReference>
<reference evidence="7" key="1">
    <citation type="journal article" date="2021" name="mSystems">
        <title>Bacteria and Archaea Synergistically Convert Glycine Betaine to Biogenic Methane in the Formosa Cold Seep of the South China Sea.</title>
        <authorList>
            <person name="Li L."/>
            <person name="Zhang W."/>
            <person name="Zhang S."/>
            <person name="Song L."/>
            <person name="Sun Q."/>
            <person name="Zhang H."/>
            <person name="Xiang H."/>
            <person name="Dong X."/>
        </authorList>
    </citation>
    <scope>NUCLEOTIDE SEQUENCE</scope>
    <source>
        <strain evidence="7">ZWT</strain>
    </source>
</reference>
<evidence type="ECO:0000256" key="3">
    <source>
        <dbReference type="ARBA" id="ARBA00022741"/>
    </source>
</evidence>
<feature type="domain" description="ABC transporter" evidence="6">
    <location>
        <begin position="2"/>
        <end position="231"/>
    </location>
</feature>
<dbReference type="PROSITE" id="PS50893">
    <property type="entry name" value="ABC_TRANSPORTER_2"/>
    <property type="match status" value="1"/>
</dbReference>
<dbReference type="Pfam" id="PF00005">
    <property type="entry name" value="ABC_tran"/>
    <property type="match status" value="1"/>
</dbReference>
<name>A0A9J6P5E4_9CLOT</name>
<keyword evidence="8" id="KW-1185">Reference proteome</keyword>
<dbReference type="EMBL" id="JAGSOJ010000003">
    <property type="protein sequence ID" value="MCM1991329.1"/>
    <property type="molecule type" value="Genomic_DNA"/>
</dbReference>
<evidence type="ECO:0000313" key="7">
    <source>
        <dbReference type="EMBL" id="MCM1991329.1"/>
    </source>
</evidence>
<keyword evidence="3" id="KW-0547">Nucleotide-binding</keyword>
<accession>A0A9J6P5E4</accession>
<reference evidence="7" key="2">
    <citation type="submission" date="2021-04" db="EMBL/GenBank/DDBJ databases">
        <authorList>
            <person name="Dong X."/>
        </authorList>
    </citation>
    <scope>NUCLEOTIDE SEQUENCE</scope>
    <source>
        <strain evidence="7">ZWT</strain>
    </source>
</reference>
<dbReference type="InterPro" id="IPR017911">
    <property type="entry name" value="MacB-like_ATP-bd"/>
</dbReference>
<evidence type="ECO:0000256" key="4">
    <source>
        <dbReference type="ARBA" id="ARBA00022840"/>
    </source>
</evidence>
<dbReference type="GO" id="GO:0005524">
    <property type="term" value="F:ATP binding"/>
    <property type="evidence" value="ECO:0007669"/>
    <property type="project" value="UniProtKB-KW"/>
</dbReference>
<dbReference type="Gene3D" id="3.40.50.300">
    <property type="entry name" value="P-loop containing nucleotide triphosphate hydrolases"/>
    <property type="match status" value="1"/>
</dbReference>
<feature type="transmembrane region" description="Helical" evidence="5">
    <location>
        <begin position="568"/>
        <end position="588"/>
    </location>
</feature>
<keyword evidence="4 7" id="KW-0067">ATP-binding</keyword>
<dbReference type="InterPro" id="IPR003593">
    <property type="entry name" value="AAA+_ATPase"/>
</dbReference>
<dbReference type="SMART" id="SM00382">
    <property type="entry name" value="AAA"/>
    <property type="match status" value="1"/>
</dbReference>
<dbReference type="PROSITE" id="PS00211">
    <property type="entry name" value="ABC_TRANSPORTER_1"/>
    <property type="match status" value="1"/>
</dbReference>
<feature type="transmembrane region" description="Helical" evidence="5">
    <location>
        <begin position="251"/>
        <end position="271"/>
    </location>
</feature>
<dbReference type="AlphaFoldDB" id="A0A9J6P5E4"/>
<dbReference type="InterPro" id="IPR003439">
    <property type="entry name" value="ABC_transporter-like_ATP-bd"/>
</dbReference>
<keyword evidence="5" id="KW-0472">Membrane</keyword>
<evidence type="ECO:0000313" key="8">
    <source>
        <dbReference type="Proteomes" id="UP001056429"/>
    </source>
</evidence>
<proteinExistence type="inferred from homology"/>
<feature type="transmembrane region" description="Helical" evidence="5">
    <location>
        <begin position="525"/>
        <end position="547"/>
    </location>
</feature>
<sequence length="645" mass="71592">MFEIKNVSRVFGNEFALNNVSLEIKSGMNFIIGASGSGKTTLLKILCGMDRDFDGQAYYKGKNLKELSDKEKSEYYANTFGFIWQNFNLIEELTVFDNIKLPLYLNKKVSEKLVNKTMKDLKIDKLRKQKVKNLSGGQKQRVAIARELVKNPEVIIADEPTAALDPKSSAMIMDILNQIAKTRTVIIVTHDTSLINNNNTVFELDKGELVSVTEKEHGKVQFKKSTKKPQLSFSHAISLSMTNIKSKMGRYAVLMLAIMVSTSFLLINISGSIQSSSQRIFDDLINTYGEGVLDISVTKGFMSASGSEQEQKPNVNITQDISGIYDKYFDDERVEHMMFSQAFRNIQVVVEGKEYTVESSGNVPEFNKLLSGEKPMGNGNEVVVSEIFVKNLGLTNEEAIGRTIEFSGTLINWTTGKPIEKLVKTTVKIVGVADTTVTYDIGGEKRKVTVDDSFFFSKNALTEMRKQAEMKTGNVNFTIRAKTPADMISIKDELTANGIVPLGRFELIEDIVRLNSQSEEQSSSAYILIGILALMVSLAISLITAVMRKREYAIYKINGYSNSKMTEVTFTEYLIIGVSTIVLFFGAYPMINKATESLFSANILNGKSFATSIVLIILISVLCATITSLVSATVKESKCLKTGDR</sequence>
<dbReference type="Proteomes" id="UP001056429">
    <property type="component" value="Unassembled WGS sequence"/>
</dbReference>